<evidence type="ECO:0008006" key="4">
    <source>
        <dbReference type="Google" id="ProtNLM"/>
    </source>
</evidence>
<proteinExistence type="predicted"/>
<feature type="transmembrane region" description="Helical" evidence="1">
    <location>
        <begin position="57"/>
        <end position="76"/>
    </location>
</feature>
<organism evidence="2 3">
    <name type="scientific">Pseudomonas morbosilactucae</name>
    <dbReference type="NCBI Taxonomy" id="2938197"/>
    <lineage>
        <taxon>Bacteria</taxon>
        <taxon>Pseudomonadati</taxon>
        <taxon>Pseudomonadota</taxon>
        <taxon>Gammaproteobacteria</taxon>
        <taxon>Pseudomonadales</taxon>
        <taxon>Pseudomonadaceae</taxon>
        <taxon>Pseudomonas</taxon>
    </lineage>
</organism>
<dbReference type="RefSeq" id="WP_268266843.1">
    <property type="nucleotide sequence ID" value="NZ_JALQCW010000086.1"/>
</dbReference>
<dbReference type="AlphaFoldDB" id="A0A9X1Z1A4"/>
<keyword evidence="1" id="KW-0472">Membrane</keyword>
<evidence type="ECO:0000256" key="1">
    <source>
        <dbReference type="SAM" id="Phobius"/>
    </source>
</evidence>
<dbReference type="EMBL" id="JALQCW010000086">
    <property type="protein sequence ID" value="MCK9801431.1"/>
    <property type="molecule type" value="Genomic_DNA"/>
</dbReference>
<name>A0A9X1Z1A4_9PSED</name>
<reference evidence="2 3" key="2">
    <citation type="journal article" date="2023" name="Plant Pathol.">
        <title>Dismantling and reorganizing Pseudomonas marginalis sensu#lato.</title>
        <authorList>
            <person name="Sawada H."/>
            <person name="Fujikawa T."/>
            <person name="Satou M."/>
        </authorList>
    </citation>
    <scope>NUCLEOTIDE SEQUENCE [LARGE SCALE GENOMIC DNA]</scope>
    <source>
        <strain evidence="2 3">MAFF 302030</strain>
    </source>
</reference>
<comment type="caution">
    <text evidence="2">The sequence shown here is derived from an EMBL/GenBank/DDBJ whole genome shotgun (WGS) entry which is preliminary data.</text>
</comment>
<keyword evidence="1" id="KW-0812">Transmembrane</keyword>
<dbReference type="Proteomes" id="UP001155059">
    <property type="component" value="Unassembled WGS sequence"/>
</dbReference>
<evidence type="ECO:0000313" key="2">
    <source>
        <dbReference type="EMBL" id="MCK9801431.1"/>
    </source>
</evidence>
<gene>
    <name evidence="2" type="ORF">M1B34_28120</name>
</gene>
<keyword evidence="1" id="KW-1133">Transmembrane helix</keyword>
<accession>A0A9X1Z1A4</accession>
<reference evidence="2 3" key="1">
    <citation type="journal article" date="2022" name="Int. J. Syst. Evol. Microbiol.">
        <title>Pseudomonas aegrilactucae sp. nov. and Pseudomonas morbosilactucae sp. nov., pathogens causing bacterial rot of lettuce in Japan.</title>
        <authorList>
            <person name="Sawada H."/>
            <person name="Fujikawa T."/>
            <person name="Satou M."/>
        </authorList>
    </citation>
    <scope>NUCLEOTIDE SEQUENCE [LARGE SCALE GENOMIC DNA]</scope>
    <source>
        <strain evidence="2 3">MAFF 302030</strain>
    </source>
</reference>
<sequence length="176" mass="19636">MNWEAVFRWIETHPGLASWVQAVGSIAALGIAIWISSSQRRDQLKAAEKAAKSKVDALVAVVESASMYVTVLGVMIEKKPGAFAFGQSWKLVHKQWLESSIHSLNQLPAHEFGRGDLVRGYFGIVSVINEINRLIDSAVNADALQELEFAFMCEEVLIKIEVVQTIWRNIQKLTDI</sequence>
<evidence type="ECO:0000313" key="3">
    <source>
        <dbReference type="Proteomes" id="UP001155059"/>
    </source>
</evidence>
<feature type="transmembrane region" description="Helical" evidence="1">
    <location>
        <begin position="16"/>
        <end position="36"/>
    </location>
</feature>
<protein>
    <recommendedName>
        <fullName evidence="4">DUF4760 domain-containing protein</fullName>
    </recommendedName>
</protein>